<dbReference type="InterPro" id="IPR058031">
    <property type="entry name" value="AAA_lid_NorR"/>
</dbReference>
<dbReference type="EMBL" id="CP145163">
    <property type="protein sequence ID" value="WWC12700.1"/>
    <property type="molecule type" value="Genomic_DNA"/>
</dbReference>
<comment type="similarity">
    <text evidence="2">Belongs to the bacterial solute-binding protein SsuA/TauA family.</text>
</comment>
<evidence type="ECO:0000313" key="15">
    <source>
        <dbReference type="Proteomes" id="UP000229713"/>
    </source>
</evidence>
<protein>
    <recommendedName>
        <fullName evidence="11">Putative aliphatic sulfonates-binding protein</fullName>
    </recommendedName>
</protein>
<evidence type="ECO:0000256" key="8">
    <source>
        <dbReference type="ARBA" id="ARBA00023125"/>
    </source>
</evidence>
<keyword evidence="3" id="KW-0813">Transport</keyword>
<dbReference type="PaxDb" id="1286170-RORB6_23540"/>
<evidence type="ECO:0000256" key="10">
    <source>
        <dbReference type="ARBA" id="ARBA00055538"/>
    </source>
</evidence>
<comment type="subcellular location">
    <subcellularLocation>
        <location evidence="1">Cell envelope</location>
    </subcellularLocation>
</comment>
<dbReference type="PANTHER" id="PTHR32071">
    <property type="entry name" value="TRANSCRIPTIONAL REGULATORY PROTEIN"/>
    <property type="match status" value="1"/>
</dbReference>
<dbReference type="InterPro" id="IPR009057">
    <property type="entry name" value="Homeodomain-like_sf"/>
</dbReference>
<dbReference type="PROSITE" id="PS50045">
    <property type="entry name" value="SIGMA54_INTERACT_4"/>
    <property type="match status" value="1"/>
</dbReference>
<dbReference type="InterPro" id="IPR027417">
    <property type="entry name" value="P-loop_NTPase"/>
</dbReference>
<dbReference type="GO" id="GO:0043565">
    <property type="term" value="F:sequence-specific DNA binding"/>
    <property type="evidence" value="ECO:0007669"/>
    <property type="project" value="InterPro"/>
</dbReference>
<dbReference type="eggNOG" id="COG0715">
    <property type="taxonomic scope" value="Bacteria"/>
</dbReference>
<dbReference type="Pfam" id="PF02954">
    <property type="entry name" value="HTH_8"/>
    <property type="match status" value="1"/>
</dbReference>
<dbReference type="PROSITE" id="PS00675">
    <property type="entry name" value="SIGMA54_INTERACT_1"/>
    <property type="match status" value="1"/>
</dbReference>
<dbReference type="SMART" id="SM00062">
    <property type="entry name" value="PBPb"/>
    <property type="match status" value="1"/>
</dbReference>
<feature type="domain" description="Sigma-54 factor interaction" evidence="12">
    <location>
        <begin position="11"/>
        <end position="240"/>
    </location>
</feature>
<dbReference type="InterPro" id="IPR015168">
    <property type="entry name" value="SsuA/THI5"/>
</dbReference>
<keyword evidence="4" id="KW-0732">Signal</keyword>
<dbReference type="Proteomes" id="UP001350972">
    <property type="component" value="Chromosome"/>
</dbReference>
<keyword evidence="9" id="KW-0804">Transcription</keyword>
<dbReference type="InterPro" id="IPR025943">
    <property type="entry name" value="Sigma_54_int_dom_ATP-bd_2"/>
</dbReference>
<dbReference type="Proteomes" id="UP000229713">
    <property type="component" value="Unassembled WGS sequence"/>
</dbReference>
<dbReference type="Gene3D" id="3.40.190.10">
    <property type="entry name" value="Periplasmic binding protein-like II"/>
    <property type="match status" value="2"/>
</dbReference>
<proteinExistence type="inferred from homology"/>
<dbReference type="SMART" id="SM00382">
    <property type="entry name" value="AAA"/>
    <property type="match status" value="1"/>
</dbReference>
<evidence type="ECO:0000313" key="13">
    <source>
        <dbReference type="EMBL" id="PIK82108.1"/>
    </source>
</evidence>
<evidence type="ECO:0000256" key="6">
    <source>
        <dbReference type="ARBA" id="ARBA00022840"/>
    </source>
</evidence>
<dbReference type="STRING" id="54291.TE10_22705"/>
<accession>A0A1Y6GEM6</accession>
<dbReference type="GO" id="GO:0042626">
    <property type="term" value="F:ATPase-coupled transmembrane transporter activity"/>
    <property type="evidence" value="ECO:0007669"/>
    <property type="project" value="InterPro"/>
</dbReference>
<dbReference type="SUPFAM" id="SSF53850">
    <property type="entry name" value="Periplasmic binding protein-like II"/>
    <property type="match status" value="1"/>
</dbReference>
<evidence type="ECO:0000256" key="9">
    <source>
        <dbReference type="ARBA" id="ARBA00023163"/>
    </source>
</evidence>
<evidence type="ECO:0000259" key="12">
    <source>
        <dbReference type="PROSITE" id="PS50045"/>
    </source>
</evidence>
<dbReference type="GO" id="GO:0006355">
    <property type="term" value="P:regulation of DNA-templated transcription"/>
    <property type="evidence" value="ECO:0007669"/>
    <property type="project" value="InterPro"/>
</dbReference>
<dbReference type="Gene3D" id="1.10.8.60">
    <property type="match status" value="1"/>
</dbReference>
<dbReference type="GeneID" id="93752482"/>
<evidence type="ECO:0000313" key="16">
    <source>
        <dbReference type="Proteomes" id="UP001350972"/>
    </source>
</evidence>
<dbReference type="GO" id="GO:0030313">
    <property type="term" value="C:cell envelope"/>
    <property type="evidence" value="ECO:0007669"/>
    <property type="project" value="UniProtKB-SubCell"/>
</dbReference>
<dbReference type="InterPro" id="IPR025944">
    <property type="entry name" value="Sigma_54_int_dom_CS"/>
</dbReference>
<evidence type="ECO:0000256" key="4">
    <source>
        <dbReference type="ARBA" id="ARBA00022729"/>
    </source>
</evidence>
<dbReference type="InterPro" id="IPR025662">
    <property type="entry name" value="Sigma_54_int_dom_ATP-bd_1"/>
</dbReference>
<comment type="function">
    <text evidence="10">Part of a binding-protein-dependent transport system for aliphatic sulfonates. Putative binding protein.</text>
</comment>
<dbReference type="InterPro" id="IPR003593">
    <property type="entry name" value="AAA+_ATPase"/>
</dbReference>
<evidence type="ECO:0000256" key="11">
    <source>
        <dbReference type="ARBA" id="ARBA00070228"/>
    </source>
</evidence>
<dbReference type="InterPro" id="IPR001638">
    <property type="entry name" value="Solute-binding_3/MltF_N"/>
</dbReference>
<dbReference type="GO" id="GO:0005524">
    <property type="term" value="F:ATP binding"/>
    <property type="evidence" value="ECO:0007669"/>
    <property type="project" value="UniProtKB-KW"/>
</dbReference>
<dbReference type="PROSITE" id="PS00688">
    <property type="entry name" value="SIGMA54_INTERACT_3"/>
    <property type="match status" value="1"/>
</dbReference>
<name>A0A1Y6GEM6_RAOOR</name>
<keyword evidence="5" id="KW-0547">Nucleotide-binding</keyword>
<dbReference type="PROSITE" id="PS00676">
    <property type="entry name" value="SIGMA54_INTERACT_2"/>
    <property type="match status" value="1"/>
</dbReference>
<dbReference type="PANTHER" id="PTHR32071:SF21">
    <property type="entry name" value="TRANSCRIPTIONAL REGULATORY PROTEIN FLGR"/>
    <property type="match status" value="1"/>
</dbReference>
<keyword evidence="6" id="KW-0067">ATP-binding</keyword>
<dbReference type="EMBL" id="NKYI01000029">
    <property type="protein sequence ID" value="PIK82108.1"/>
    <property type="molecule type" value="Genomic_DNA"/>
</dbReference>
<dbReference type="CDD" id="cd00009">
    <property type="entry name" value="AAA"/>
    <property type="match status" value="1"/>
</dbReference>
<gene>
    <name evidence="13" type="ORF">CFY86_22415</name>
    <name evidence="14" type="ORF">LM286_04960</name>
</gene>
<dbReference type="RefSeq" id="WP_004867018.1">
    <property type="nucleotide sequence ID" value="NZ_ABDFAB020000010.1"/>
</dbReference>
<dbReference type="Pfam" id="PF00158">
    <property type="entry name" value="Sigma54_activat"/>
    <property type="match status" value="1"/>
</dbReference>
<dbReference type="eggNOG" id="COG2204">
    <property type="taxonomic scope" value="Bacteria"/>
</dbReference>
<dbReference type="InterPro" id="IPR010067">
    <property type="entry name" value="ABC_SsuA_sub-bd"/>
</dbReference>
<reference evidence="13 15" key="1">
    <citation type="submission" date="2017-07" db="EMBL/GenBank/DDBJ databases">
        <title>Raoultella ornithinolytica strain HH3 draft genome.</title>
        <authorList>
            <person name="Duceppe M.-O."/>
            <person name="Huang H."/>
            <person name="Phipps-Todd B."/>
        </authorList>
    </citation>
    <scope>NUCLEOTIDE SEQUENCE [LARGE SCALE GENOMIC DNA]</scope>
    <source>
        <strain evidence="13 15">HH3</strain>
    </source>
</reference>
<dbReference type="NCBIfam" id="TIGR01728">
    <property type="entry name" value="SsuA_fam"/>
    <property type="match status" value="1"/>
</dbReference>
<dbReference type="FunFam" id="3.40.190.10:FF:000050">
    <property type="entry name" value="Sulfonate ABC transporter substrate-binding protein"/>
    <property type="match status" value="1"/>
</dbReference>
<dbReference type="GO" id="GO:0016020">
    <property type="term" value="C:membrane"/>
    <property type="evidence" value="ECO:0007669"/>
    <property type="project" value="InterPro"/>
</dbReference>
<organism evidence="13 15">
    <name type="scientific">Raoultella ornithinolytica</name>
    <name type="common">Klebsiella ornithinolytica</name>
    <dbReference type="NCBI Taxonomy" id="54291"/>
    <lineage>
        <taxon>Bacteria</taxon>
        <taxon>Pseudomonadati</taxon>
        <taxon>Pseudomonadota</taxon>
        <taxon>Gammaproteobacteria</taxon>
        <taxon>Enterobacterales</taxon>
        <taxon>Enterobacteriaceae</taxon>
        <taxon>Klebsiella/Raoultella group</taxon>
        <taxon>Raoultella</taxon>
    </lineage>
</organism>
<evidence type="ECO:0000313" key="14">
    <source>
        <dbReference type="EMBL" id="WWC12700.1"/>
    </source>
</evidence>
<dbReference type="SUPFAM" id="SSF52540">
    <property type="entry name" value="P-loop containing nucleoside triphosphate hydrolases"/>
    <property type="match status" value="1"/>
</dbReference>
<dbReference type="CDD" id="cd13557">
    <property type="entry name" value="PBP2_SsuA"/>
    <property type="match status" value="1"/>
</dbReference>
<evidence type="ECO:0000256" key="3">
    <source>
        <dbReference type="ARBA" id="ARBA00022448"/>
    </source>
</evidence>
<evidence type="ECO:0000256" key="2">
    <source>
        <dbReference type="ARBA" id="ARBA00010742"/>
    </source>
</evidence>
<dbReference type="Gene3D" id="3.40.50.300">
    <property type="entry name" value="P-loop containing nucleotide triphosphate hydrolases"/>
    <property type="match status" value="1"/>
</dbReference>
<dbReference type="Pfam" id="PF09084">
    <property type="entry name" value="NMT1"/>
    <property type="match status" value="1"/>
</dbReference>
<keyword evidence="16" id="KW-1185">Reference proteome</keyword>
<dbReference type="SUPFAM" id="SSF46689">
    <property type="entry name" value="Homeodomain-like"/>
    <property type="match status" value="1"/>
</dbReference>
<dbReference type="PRINTS" id="PR01590">
    <property type="entry name" value="HTHFIS"/>
</dbReference>
<dbReference type="FunFam" id="3.40.50.300:FF:000006">
    <property type="entry name" value="DNA-binding transcriptional regulator NtrC"/>
    <property type="match status" value="1"/>
</dbReference>
<sequence>MLNPESLSDTPVLIDPASKAFQSLLDKLAPTEATVLIVGETGTGKEVVARYLHHHSTRRHQPFLAVNCGALTESLAEAELFGHEKGAFTGAVQSHPGWFEAAEGGTLLLDEIGELSLPLQVKLLRVLQEREITRVGSRKAIKVNVRVIAATHVDLAQAIRERRFREDLYYRLNIAIVPLPPLRQRRQDIPQLANHFLTLYARRLGRPTRRLAPETLARLMDYPWPGNIRELENTLHNAVLLSKEEEITPAQLRLSTLHDTPATATDNELDSFIYQQINQPGEALWERITGALIRGAMAHCDDNQSQAAALLGISRHTLRTQLANIGLIKSRRRVETTPRPLSGTVSADRELRIGYQRFGNLGILKARQSLESAFAHLGVSVLWSEFPAGPQLLHALACHEIDFGTTGEAPPVFAQSANSELVYVAWEPPAPQSVAMVVPQHSAIRTIADLRGKRIALNKGSNVHWLLLQILEEAGLGLNDVRIVYTPPKYPLTASDYLAVDAWMMWDPLLSDAEHTGELRVVANGEGRVQNHQFYLSRRDYVTRHGDIMQRLLHELTQTGQFIDRRRDEAAGLLAAELGINVASLSLALARRSHRPRMMDLKVIRAQQTIADRFYALGLIGKPVSVREAVWYGEATNSEPGLLLHAD</sequence>
<dbReference type="InterPro" id="IPR002197">
    <property type="entry name" value="HTH_Fis"/>
</dbReference>
<dbReference type="InterPro" id="IPR002078">
    <property type="entry name" value="Sigma_54_int"/>
</dbReference>
<keyword evidence="7" id="KW-0805">Transcription regulation</keyword>
<evidence type="ECO:0000256" key="7">
    <source>
        <dbReference type="ARBA" id="ARBA00023015"/>
    </source>
</evidence>
<dbReference type="Pfam" id="PF25601">
    <property type="entry name" value="AAA_lid_14"/>
    <property type="match status" value="1"/>
</dbReference>
<evidence type="ECO:0000256" key="5">
    <source>
        <dbReference type="ARBA" id="ARBA00022741"/>
    </source>
</evidence>
<dbReference type="AlphaFoldDB" id="A0A1Y6GEM6"/>
<evidence type="ECO:0000256" key="1">
    <source>
        <dbReference type="ARBA" id="ARBA00004196"/>
    </source>
</evidence>
<dbReference type="Gene3D" id="1.10.10.60">
    <property type="entry name" value="Homeodomain-like"/>
    <property type="match status" value="1"/>
</dbReference>
<keyword evidence="8" id="KW-0238">DNA-binding</keyword>
<reference evidence="14 16" key="2">
    <citation type="submission" date="2024-02" db="EMBL/GenBank/DDBJ databases">
        <title>Tn5403 promotes plasmid rearrangements and degradation of the Klebsiella pneumoniae carbapenemase (KPC) transposon Tn4401.</title>
        <authorList>
            <person name="Sheppard A.E."/>
            <person name="Barry K.E."/>
            <person name="Parikh H.I."/>
            <person name="Vegesana K."/>
            <person name="Sebra R."/>
            <person name="George S."/>
            <person name="Sanderson N.D."/>
            <person name="Stoesser N."/>
            <person name="Eyre D.W."/>
            <person name="Crook D.W."/>
            <person name="Walker A.S."/>
            <person name="Mathers A.J."/>
        </authorList>
    </citation>
    <scope>NUCLEOTIDE SEQUENCE [LARGE SCALE GENOMIC DNA]</scope>
    <source>
        <strain evidence="14 16">CAV1921</strain>
    </source>
</reference>